<keyword evidence="9" id="KW-0436">Ligase</keyword>
<dbReference type="AlphaFoldDB" id="A0AAU7CQR2"/>
<dbReference type="Gene3D" id="3.40.50.620">
    <property type="entry name" value="HUPs"/>
    <property type="match status" value="1"/>
</dbReference>
<dbReference type="Pfam" id="PF00733">
    <property type="entry name" value="Asn_synthase"/>
    <property type="match status" value="1"/>
</dbReference>
<dbReference type="InterPro" id="IPR051786">
    <property type="entry name" value="ASN_synthetase/amidase"/>
</dbReference>
<evidence type="ECO:0000256" key="3">
    <source>
        <dbReference type="ARBA" id="ARBA00012737"/>
    </source>
</evidence>
<keyword evidence="6" id="KW-0315">Glutamine amidotransferase</keyword>
<dbReference type="InterPro" id="IPR006426">
    <property type="entry name" value="Asn_synth_AEB"/>
</dbReference>
<comment type="catalytic activity">
    <reaction evidence="7">
        <text>L-aspartate + L-glutamine + ATP + H2O = L-asparagine + L-glutamate + AMP + diphosphate + H(+)</text>
        <dbReference type="Rhea" id="RHEA:12228"/>
        <dbReference type="ChEBI" id="CHEBI:15377"/>
        <dbReference type="ChEBI" id="CHEBI:15378"/>
        <dbReference type="ChEBI" id="CHEBI:29985"/>
        <dbReference type="ChEBI" id="CHEBI:29991"/>
        <dbReference type="ChEBI" id="CHEBI:30616"/>
        <dbReference type="ChEBI" id="CHEBI:33019"/>
        <dbReference type="ChEBI" id="CHEBI:58048"/>
        <dbReference type="ChEBI" id="CHEBI:58359"/>
        <dbReference type="ChEBI" id="CHEBI:456215"/>
        <dbReference type="EC" id="6.3.5.4"/>
    </reaction>
</comment>
<dbReference type="GO" id="GO:0005829">
    <property type="term" value="C:cytosol"/>
    <property type="evidence" value="ECO:0007669"/>
    <property type="project" value="TreeGrafter"/>
</dbReference>
<dbReference type="Pfam" id="PF13537">
    <property type="entry name" value="GATase_7"/>
    <property type="match status" value="1"/>
</dbReference>
<name>A0AAU7CQR2_9BACT</name>
<evidence type="ECO:0000313" key="9">
    <source>
        <dbReference type="EMBL" id="XBH07340.1"/>
    </source>
</evidence>
<dbReference type="InterPro" id="IPR017932">
    <property type="entry name" value="GATase_2_dom"/>
</dbReference>
<evidence type="ECO:0000259" key="8">
    <source>
        <dbReference type="PROSITE" id="PS51278"/>
    </source>
</evidence>
<comment type="similarity">
    <text evidence="2">Belongs to the asparagine synthetase family.</text>
</comment>
<sequence>MCGIAGVFGQAVGPSPLEVMVGCQRHRGPDAFGMWTSPSGLAALGHRRLSILDLSDAGRQPMASDDSRYQITFNGEIYNYIELRNALGGMELFRTRTDTEVLLAAFARWNSACLDRLIGMFAFAVWDEWNQTLFAARDRFGVKPLYYYEPPRGGLWIASEIKALHAAGVPLEPDEGTWATYLASGLYDHDDWTFWKGVRRLPPGGCLSWSPNGGLAVRTWYDPADAVLARTGGPSSEFRAGDELLGLLEESVRLRFRSDVPVGLCLSGGLDSSLLLGLVRQVLGPGAHVETFTFDCGDAAYDETPWVQTMLRDARCPGHFAGSQPATFPDWRHGCRRFKTSRSAACPHSEWP</sequence>
<dbReference type="PROSITE" id="PS51278">
    <property type="entry name" value="GATASE_TYPE_2"/>
    <property type="match status" value="1"/>
</dbReference>
<accession>A0AAU7CQR2</accession>
<dbReference type="InterPro" id="IPR001962">
    <property type="entry name" value="Asn_synthase"/>
</dbReference>
<dbReference type="InterPro" id="IPR033738">
    <property type="entry name" value="AsnB_N"/>
</dbReference>
<dbReference type="SUPFAM" id="SSF56235">
    <property type="entry name" value="N-terminal nucleophile aminohydrolases (Ntn hydrolases)"/>
    <property type="match status" value="1"/>
</dbReference>
<evidence type="ECO:0000256" key="7">
    <source>
        <dbReference type="ARBA" id="ARBA00048741"/>
    </source>
</evidence>
<dbReference type="InterPro" id="IPR029055">
    <property type="entry name" value="Ntn_hydrolases_N"/>
</dbReference>
<dbReference type="GO" id="GO:0006529">
    <property type="term" value="P:asparagine biosynthetic process"/>
    <property type="evidence" value="ECO:0007669"/>
    <property type="project" value="InterPro"/>
</dbReference>
<protein>
    <recommendedName>
        <fullName evidence="3">asparagine synthase (glutamine-hydrolyzing)</fullName>
        <ecNumber evidence="3">6.3.5.4</ecNumber>
    </recommendedName>
</protein>
<evidence type="ECO:0000256" key="5">
    <source>
        <dbReference type="ARBA" id="ARBA00022840"/>
    </source>
</evidence>
<evidence type="ECO:0000256" key="4">
    <source>
        <dbReference type="ARBA" id="ARBA00022741"/>
    </source>
</evidence>
<dbReference type="NCBIfam" id="TIGR01536">
    <property type="entry name" value="asn_synth_AEB"/>
    <property type="match status" value="1"/>
</dbReference>
<organism evidence="9">
    <name type="scientific">Singulisphaera sp. Ch08</name>
    <dbReference type="NCBI Taxonomy" id="3120278"/>
    <lineage>
        <taxon>Bacteria</taxon>
        <taxon>Pseudomonadati</taxon>
        <taxon>Planctomycetota</taxon>
        <taxon>Planctomycetia</taxon>
        <taxon>Isosphaerales</taxon>
        <taxon>Isosphaeraceae</taxon>
        <taxon>Singulisphaera</taxon>
    </lineage>
</organism>
<keyword evidence="4" id="KW-0547">Nucleotide-binding</keyword>
<dbReference type="GO" id="GO:0005524">
    <property type="term" value="F:ATP binding"/>
    <property type="evidence" value="ECO:0007669"/>
    <property type="project" value="UniProtKB-KW"/>
</dbReference>
<dbReference type="Gene3D" id="3.60.20.10">
    <property type="entry name" value="Glutamine Phosphoribosylpyrophosphate, subunit 1, domain 1"/>
    <property type="match status" value="1"/>
</dbReference>
<evidence type="ECO:0000256" key="2">
    <source>
        <dbReference type="ARBA" id="ARBA00005752"/>
    </source>
</evidence>
<dbReference type="RefSeq" id="WP_406700177.1">
    <property type="nucleotide sequence ID" value="NZ_CP155447.1"/>
</dbReference>
<gene>
    <name evidence="9" type="primary">asnB</name>
    <name evidence="9" type="ORF">V5E97_15240</name>
</gene>
<dbReference type="EMBL" id="CP155447">
    <property type="protein sequence ID" value="XBH07340.1"/>
    <property type="molecule type" value="Genomic_DNA"/>
</dbReference>
<feature type="domain" description="Glutamine amidotransferase type-2" evidence="8">
    <location>
        <begin position="2"/>
        <end position="212"/>
    </location>
</feature>
<dbReference type="SUPFAM" id="SSF52402">
    <property type="entry name" value="Adenine nucleotide alpha hydrolases-like"/>
    <property type="match status" value="1"/>
</dbReference>
<dbReference type="PANTHER" id="PTHR43284">
    <property type="entry name" value="ASPARAGINE SYNTHETASE (GLUTAMINE-HYDROLYZING)"/>
    <property type="match status" value="1"/>
</dbReference>
<comment type="pathway">
    <text evidence="1">Amino-acid biosynthesis; L-asparagine biosynthesis; L-asparagine from L-aspartate (L-Gln route): step 1/1.</text>
</comment>
<evidence type="ECO:0000256" key="6">
    <source>
        <dbReference type="ARBA" id="ARBA00022962"/>
    </source>
</evidence>
<dbReference type="InterPro" id="IPR014729">
    <property type="entry name" value="Rossmann-like_a/b/a_fold"/>
</dbReference>
<dbReference type="EC" id="6.3.5.4" evidence="3"/>
<proteinExistence type="inferred from homology"/>
<dbReference type="CDD" id="cd00712">
    <property type="entry name" value="AsnB"/>
    <property type="match status" value="1"/>
</dbReference>
<evidence type="ECO:0000256" key="1">
    <source>
        <dbReference type="ARBA" id="ARBA00005187"/>
    </source>
</evidence>
<keyword evidence="5" id="KW-0067">ATP-binding</keyword>
<dbReference type="GO" id="GO:0004066">
    <property type="term" value="F:asparagine synthase (glutamine-hydrolyzing) activity"/>
    <property type="evidence" value="ECO:0007669"/>
    <property type="project" value="UniProtKB-EC"/>
</dbReference>
<dbReference type="PANTHER" id="PTHR43284:SF1">
    <property type="entry name" value="ASPARAGINE SYNTHETASE"/>
    <property type="match status" value="1"/>
</dbReference>
<reference evidence="9" key="1">
    <citation type="submission" date="2024-05" db="EMBL/GenBank/DDBJ databases">
        <title>Planctomycetes of the genus Singulisphaera possess chitinolytic capabilities.</title>
        <authorList>
            <person name="Ivanova A."/>
        </authorList>
    </citation>
    <scope>NUCLEOTIDE SEQUENCE</scope>
    <source>
        <strain evidence="9">Ch08T</strain>
    </source>
</reference>